<dbReference type="Proteomes" id="UP000034181">
    <property type="component" value="Unassembled WGS sequence"/>
</dbReference>
<reference evidence="2 3" key="1">
    <citation type="journal article" date="2015" name="Nature">
        <title>rRNA introns, odd ribosomes, and small enigmatic genomes across a large radiation of phyla.</title>
        <authorList>
            <person name="Brown C.T."/>
            <person name="Hug L.A."/>
            <person name="Thomas B.C."/>
            <person name="Sharon I."/>
            <person name="Castelle C.J."/>
            <person name="Singh A."/>
            <person name="Wilkins M.J."/>
            <person name="Williams K.H."/>
            <person name="Banfield J.F."/>
        </authorList>
    </citation>
    <scope>NUCLEOTIDE SEQUENCE [LARGE SCALE GENOMIC DNA]</scope>
</reference>
<comment type="caution">
    <text evidence="2">The sequence shown here is derived from an EMBL/GenBank/DDBJ whole genome shotgun (WGS) entry which is preliminary data.</text>
</comment>
<dbReference type="EMBL" id="LBUZ01000010">
    <property type="protein sequence ID" value="KKQ75500.1"/>
    <property type="molecule type" value="Genomic_DNA"/>
</dbReference>
<proteinExistence type="predicted"/>
<accession>A0A0G0KIZ0</accession>
<organism evidence="2 3">
    <name type="scientific">Candidatus Woesebacteria bacterium GW2011_GWB1_38_5b</name>
    <dbReference type="NCBI Taxonomy" id="1618569"/>
    <lineage>
        <taxon>Bacteria</taxon>
        <taxon>Candidatus Woeseibacteriota</taxon>
    </lineage>
</organism>
<protein>
    <submittedName>
        <fullName evidence="2">Uncharacterized protein</fullName>
    </submittedName>
</protein>
<gene>
    <name evidence="2" type="ORF">US96_C0010G0016</name>
</gene>
<evidence type="ECO:0000313" key="2">
    <source>
        <dbReference type="EMBL" id="KKQ75500.1"/>
    </source>
</evidence>
<name>A0A0G0KIZ0_9BACT</name>
<dbReference type="AlphaFoldDB" id="A0A0G0KIZ0"/>
<evidence type="ECO:0000256" key="1">
    <source>
        <dbReference type="SAM" id="MobiDB-lite"/>
    </source>
</evidence>
<sequence>MITSKAKLSTPWGPFEFEGESDFVKEQIDKVINKLSSLNGSHLSLSSESLLRQESSPTKSTNLPSKSLPRKSFYEQPKILQDFISKDKLSSFEQFVKSKIPQNHQETFAVIAYWLKYNLQKDEVGIDEMWTSYKMLGKRPPQVLVQVLRDARSKKIWFDSGSQTGYYKLTSRGESFVEHDLPANQEDQIIQKNASGEVSK</sequence>
<feature type="region of interest" description="Disordered" evidence="1">
    <location>
        <begin position="49"/>
        <end position="69"/>
    </location>
</feature>
<evidence type="ECO:0000313" key="3">
    <source>
        <dbReference type="Proteomes" id="UP000034181"/>
    </source>
</evidence>